<keyword evidence="3" id="KW-1185">Reference proteome</keyword>
<proteinExistence type="predicted"/>
<dbReference type="RefSeq" id="XP_056686343.1">
    <property type="nucleotide sequence ID" value="XM_056830365.1"/>
</dbReference>
<dbReference type="PANTHER" id="PTHR47074:SF21">
    <property type="entry name" value="RNASE H TYPE-1 DOMAIN-CONTAINING PROTEIN"/>
    <property type="match status" value="1"/>
</dbReference>
<protein>
    <recommendedName>
        <fullName evidence="5">RNase H type-1 domain-containing protein</fullName>
    </recommendedName>
</protein>
<feature type="domain" description="RNase H type-1" evidence="1">
    <location>
        <begin position="174"/>
        <end position="293"/>
    </location>
</feature>
<evidence type="ECO:0000313" key="3">
    <source>
        <dbReference type="Proteomes" id="UP000813463"/>
    </source>
</evidence>
<dbReference type="InterPro" id="IPR002156">
    <property type="entry name" value="RNaseH_domain"/>
</dbReference>
<dbReference type="Pfam" id="PF13966">
    <property type="entry name" value="zf-RVT"/>
    <property type="match status" value="1"/>
</dbReference>
<gene>
    <name evidence="4" type="primary">LOC130462033</name>
</gene>
<dbReference type="InterPro" id="IPR012337">
    <property type="entry name" value="RNaseH-like_sf"/>
</dbReference>
<name>A0ABM3QSI5_SPIOL</name>
<dbReference type="PANTHER" id="PTHR47074">
    <property type="entry name" value="BNAC02G40300D PROTEIN"/>
    <property type="match status" value="1"/>
</dbReference>
<dbReference type="Pfam" id="PF13456">
    <property type="entry name" value="RVT_3"/>
    <property type="match status" value="1"/>
</dbReference>
<feature type="domain" description="Reverse transcriptase zinc-binding" evidence="2">
    <location>
        <begin position="8"/>
        <end position="67"/>
    </location>
</feature>
<dbReference type="InterPro" id="IPR026960">
    <property type="entry name" value="RVT-Znf"/>
</dbReference>
<dbReference type="GeneID" id="130462033"/>
<dbReference type="Proteomes" id="UP000813463">
    <property type="component" value="Chromosome 5"/>
</dbReference>
<sequence>MLRRNSEENVPQKVKNLVWRAVSNSLPTMSLLASRGMSVDPRCPRCGEAMETILHMVLQCSESKLIWLLSPARISDGVALEGGSFSEWCLDMSKKCKMARSWEIVMMFVCQIWNLRNLWTYERRKMDPMLARHRTLQLLGEYEVALERKQPVSPPVELTPTSWQPPSAATFKLNTDAAVRDNKTGLGMVVRDGVGDVLMSAGLCTDVCCSVLQVEAEAVRFGLKYSLDAGMRSLEVESDCLPVVQLLRMKKRERSPAQMIVDDILSMASNFDYCEFIFANRSCNKVSHAIANSSLSFSEVRVWMEEHPADVLPLVTADKNFLYQ</sequence>
<reference evidence="3" key="1">
    <citation type="journal article" date="2021" name="Nat. Commun.">
        <title>Genomic analyses provide insights into spinach domestication and the genetic basis of agronomic traits.</title>
        <authorList>
            <person name="Cai X."/>
            <person name="Sun X."/>
            <person name="Xu C."/>
            <person name="Sun H."/>
            <person name="Wang X."/>
            <person name="Ge C."/>
            <person name="Zhang Z."/>
            <person name="Wang Q."/>
            <person name="Fei Z."/>
            <person name="Jiao C."/>
            <person name="Wang Q."/>
        </authorList>
    </citation>
    <scope>NUCLEOTIDE SEQUENCE [LARGE SCALE GENOMIC DNA]</scope>
    <source>
        <strain evidence="3">cv. Varoflay</strain>
    </source>
</reference>
<evidence type="ECO:0008006" key="5">
    <source>
        <dbReference type="Google" id="ProtNLM"/>
    </source>
</evidence>
<evidence type="ECO:0000259" key="1">
    <source>
        <dbReference type="Pfam" id="PF13456"/>
    </source>
</evidence>
<evidence type="ECO:0000259" key="2">
    <source>
        <dbReference type="Pfam" id="PF13966"/>
    </source>
</evidence>
<dbReference type="InterPro" id="IPR044730">
    <property type="entry name" value="RNase_H-like_dom_plant"/>
</dbReference>
<dbReference type="CDD" id="cd06222">
    <property type="entry name" value="RNase_H_like"/>
    <property type="match status" value="1"/>
</dbReference>
<dbReference type="Gene3D" id="3.30.420.10">
    <property type="entry name" value="Ribonuclease H-like superfamily/Ribonuclease H"/>
    <property type="match status" value="1"/>
</dbReference>
<organism evidence="3 4">
    <name type="scientific">Spinacia oleracea</name>
    <name type="common">Spinach</name>
    <dbReference type="NCBI Taxonomy" id="3562"/>
    <lineage>
        <taxon>Eukaryota</taxon>
        <taxon>Viridiplantae</taxon>
        <taxon>Streptophyta</taxon>
        <taxon>Embryophyta</taxon>
        <taxon>Tracheophyta</taxon>
        <taxon>Spermatophyta</taxon>
        <taxon>Magnoliopsida</taxon>
        <taxon>eudicotyledons</taxon>
        <taxon>Gunneridae</taxon>
        <taxon>Pentapetalae</taxon>
        <taxon>Caryophyllales</taxon>
        <taxon>Chenopodiaceae</taxon>
        <taxon>Chenopodioideae</taxon>
        <taxon>Anserineae</taxon>
        <taxon>Spinacia</taxon>
    </lineage>
</organism>
<dbReference type="InterPro" id="IPR052929">
    <property type="entry name" value="RNase_H-like_EbsB-rel"/>
</dbReference>
<dbReference type="SUPFAM" id="SSF53098">
    <property type="entry name" value="Ribonuclease H-like"/>
    <property type="match status" value="1"/>
</dbReference>
<evidence type="ECO:0000313" key="4">
    <source>
        <dbReference type="RefSeq" id="XP_056686343.1"/>
    </source>
</evidence>
<accession>A0ABM3QSI5</accession>
<dbReference type="InterPro" id="IPR036397">
    <property type="entry name" value="RNaseH_sf"/>
</dbReference>
<reference evidence="4" key="2">
    <citation type="submission" date="2025-08" db="UniProtKB">
        <authorList>
            <consortium name="RefSeq"/>
        </authorList>
    </citation>
    <scope>IDENTIFICATION</scope>
    <source>
        <tissue evidence="4">Leaf</tissue>
    </source>
</reference>